<feature type="transmembrane region" description="Helical" evidence="1">
    <location>
        <begin position="6"/>
        <end position="21"/>
    </location>
</feature>
<sequence>MIFYYFFFIILFTLTGLYYSYKQGPNWSFKEIAKRLNEENKNGSGTGVGLVLNGSGMGVRVNLPGVGWDKIFLMLAWDWDGTRHFSVGEGWDRRENTLLCHPLVFMCTHEGGNV</sequence>
<keyword evidence="1" id="KW-0472">Membrane</keyword>
<keyword evidence="3" id="KW-1185">Reference proteome</keyword>
<evidence type="ECO:0000256" key="1">
    <source>
        <dbReference type="SAM" id="Phobius"/>
    </source>
</evidence>
<proteinExistence type="predicted"/>
<reference evidence="2 3" key="1">
    <citation type="submission" date="2021-07" db="EMBL/GenBank/DDBJ databases">
        <authorList>
            <person name="Palmer J.M."/>
        </authorList>
    </citation>
    <scope>NUCLEOTIDE SEQUENCE [LARGE SCALE GENOMIC DNA]</scope>
    <source>
        <strain evidence="2 3">AT_MEX2019</strain>
        <tissue evidence="2">Muscle</tissue>
    </source>
</reference>
<accession>A0ABU7BTU7</accession>
<gene>
    <name evidence="2" type="ORF">ATANTOWER_020221</name>
</gene>
<protein>
    <submittedName>
        <fullName evidence="2">Uncharacterized protein</fullName>
    </submittedName>
</protein>
<keyword evidence="1" id="KW-1133">Transmembrane helix</keyword>
<dbReference type="Proteomes" id="UP001345963">
    <property type="component" value="Unassembled WGS sequence"/>
</dbReference>
<organism evidence="2 3">
    <name type="scientific">Ataeniobius toweri</name>
    <dbReference type="NCBI Taxonomy" id="208326"/>
    <lineage>
        <taxon>Eukaryota</taxon>
        <taxon>Metazoa</taxon>
        <taxon>Chordata</taxon>
        <taxon>Craniata</taxon>
        <taxon>Vertebrata</taxon>
        <taxon>Euteleostomi</taxon>
        <taxon>Actinopterygii</taxon>
        <taxon>Neopterygii</taxon>
        <taxon>Teleostei</taxon>
        <taxon>Neoteleostei</taxon>
        <taxon>Acanthomorphata</taxon>
        <taxon>Ovalentaria</taxon>
        <taxon>Atherinomorphae</taxon>
        <taxon>Cyprinodontiformes</taxon>
        <taxon>Goodeidae</taxon>
        <taxon>Ataeniobius</taxon>
    </lineage>
</organism>
<evidence type="ECO:0000313" key="2">
    <source>
        <dbReference type="EMBL" id="MED6252973.1"/>
    </source>
</evidence>
<name>A0ABU7BTU7_9TELE</name>
<keyword evidence="1" id="KW-0812">Transmembrane</keyword>
<dbReference type="EMBL" id="JAHUTI010063281">
    <property type="protein sequence ID" value="MED6252973.1"/>
    <property type="molecule type" value="Genomic_DNA"/>
</dbReference>
<evidence type="ECO:0000313" key="3">
    <source>
        <dbReference type="Proteomes" id="UP001345963"/>
    </source>
</evidence>
<comment type="caution">
    <text evidence="2">The sequence shown here is derived from an EMBL/GenBank/DDBJ whole genome shotgun (WGS) entry which is preliminary data.</text>
</comment>